<name>A0ABT2HA37_9MICO</name>
<dbReference type="EMBL" id="JANLCJ010000209">
    <property type="protein sequence ID" value="MCS5736828.1"/>
    <property type="molecule type" value="Genomic_DNA"/>
</dbReference>
<organism evidence="1 2">
    <name type="scientific">Herbiconiux daphne</name>
    <dbReference type="NCBI Taxonomy" id="2970914"/>
    <lineage>
        <taxon>Bacteria</taxon>
        <taxon>Bacillati</taxon>
        <taxon>Actinomycetota</taxon>
        <taxon>Actinomycetes</taxon>
        <taxon>Micrococcales</taxon>
        <taxon>Microbacteriaceae</taxon>
        <taxon>Herbiconiux</taxon>
    </lineage>
</organism>
<comment type="caution">
    <text evidence="1">The sequence shown here is derived from an EMBL/GenBank/DDBJ whole genome shotgun (WGS) entry which is preliminary data.</text>
</comment>
<sequence length="212" mass="24837">MKNWLNRADDITVNTIPYFIDFARIDFQRTVQMPQYEDVVNYNMDATAIAAGTFVKLPQHYFEMKHLFVNNRPYNRVDVDTFNRIKGDNKADKSGGVYSGDEMKATEKKFYFTRIADEIHTIPELVEGDQVEMIYWKEFEPFTLDNDNWQYLQVGPDIMLYLSLRHAAVFLRDNDQAQFWESKAAEAASGLMKRLDLVEWSGSSLVVKEFRE</sequence>
<dbReference type="Pfam" id="PF24175">
    <property type="entry name" value="SU10_adaptor"/>
    <property type="match status" value="1"/>
</dbReference>
<dbReference type="Proteomes" id="UP001165586">
    <property type="component" value="Unassembled WGS sequence"/>
</dbReference>
<gene>
    <name evidence="1" type="ORF">N1032_24155</name>
</gene>
<accession>A0ABT2HA37</accession>
<protein>
    <submittedName>
        <fullName evidence="1">Uncharacterized protein</fullName>
    </submittedName>
</protein>
<evidence type="ECO:0000313" key="2">
    <source>
        <dbReference type="Proteomes" id="UP001165586"/>
    </source>
</evidence>
<proteinExistence type="predicted"/>
<keyword evidence="2" id="KW-1185">Reference proteome</keyword>
<evidence type="ECO:0000313" key="1">
    <source>
        <dbReference type="EMBL" id="MCS5736828.1"/>
    </source>
</evidence>
<dbReference type="RefSeq" id="WP_259543011.1">
    <property type="nucleotide sequence ID" value="NZ_JANLCJ010000209.1"/>
</dbReference>
<dbReference type="InterPro" id="IPR056209">
    <property type="entry name" value="SU10_adaptor"/>
</dbReference>
<reference evidence="1" key="1">
    <citation type="submission" date="2022-08" db="EMBL/GenBank/DDBJ databases">
        <authorList>
            <person name="Deng Y."/>
            <person name="Han X.-F."/>
            <person name="Zhang Y.-Q."/>
        </authorList>
    </citation>
    <scope>NUCLEOTIDE SEQUENCE</scope>
    <source>
        <strain evidence="1">CPCC 203386</strain>
    </source>
</reference>